<dbReference type="PANTHER" id="PTHR32285">
    <property type="entry name" value="PROTEIN TRICHOME BIREFRINGENCE-LIKE 9-RELATED"/>
    <property type="match status" value="1"/>
</dbReference>
<gene>
    <name evidence="10" type="ORF">CDL15_Pgr002333</name>
</gene>
<feature type="chain" id="PRO_5012781454" evidence="7">
    <location>
        <begin position="28"/>
        <end position="317"/>
    </location>
</feature>
<proteinExistence type="inferred from homology"/>
<feature type="domain" description="Trichome birefringence-like C-terminal" evidence="8">
    <location>
        <begin position="220"/>
        <end position="312"/>
    </location>
</feature>
<dbReference type="EMBL" id="MTKT01000790">
    <property type="protein sequence ID" value="OWM88566.1"/>
    <property type="molecule type" value="Genomic_DNA"/>
</dbReference>
<keyword evidence="7" id="KW-0732">Signal</keyword>
<dbReference type="GO" id="GO:0016413">
    <property type="term" value="F:O-acetyltransferase activity"/>
    <property type="evidence" value="ECO:0007669"/>
    <property type="project" value="InterPro"/>
</dbReference>
<keyword evidence="3" id="KW-0812">Transmembrane</keyword>
<evidence type="ECO:0000313" key="10">
    <source>
        <dbReference type="EMBL" id="OWM88566.1"/>
    </source>
</evidence>
<protein>
    <submittedName>
        <fullName evidence="10">Uncharacterized protein</fullName>
    </submittedName>
</protein>
<feature type="signal peptide" evidence="7">
    <location>
        <begin position="1"/>
        <end position="27"/>
    </location>
</feature>
<comment type="subcellular location">
    <subcellularLocation>
        <location evidence="1">Membrane</location>
        <topology evidence="1">Single-pass membrane protein</topology>
    </subcellularLocation>
</comment>
<feature type="domain" description="Trichome birefringence-like C-terminal" evidence="8">
    <location>
        <begin position="97"/>
        <end position="217"/>
    </location>
</feature>
<evidence type="ECO:0000313" key="11">
    <source>
        <dbReference type="Proteomes" id="UP000197138"/>
    </source>
</evidence>
<evidence type="ECO:0000256" key="2">
    <source>
        <dbReference type="ARBA" id="ARBA00007727"/>
    </source>
</evidence>
<dbReference type="Pfam" id="PF13839">
    <property type="entry name" value="PC-Esterase"/>
    <property type="match status" value="2"/>
</dbReference>
<dbReference type="InterPro" id="IPR026057">
    <property type="entry name" value="TBL_C"/>
</dbReference>
<evidence type="ECO:0000256" key="4">
    <source>
        <dbReference type="ARBA" id="ARBA00022968"/>
    </source>
</evidence>
<comment type="caution">
    <text evidence="10">The sequence shown here is derived from an EMBL/GenBank/DDBJ whole genome shotgun (WGS) entry which is preliminary data.</text>
</comment>
<evidence type="ECO:0000256" key="3">
    <source>
        <dbReference type="ARBA" id="ARBA00022692"/>
    </source>
</evidence>
<accession>A0A218XVA2</accession>
<reference evidence="11" key="1">
    <citation type="journal article" date="2017" name="Plant J.">
        <title>The pomegranate (Punica granatum L.) genome and the genomics of punicalagin biosynthesis.</title>
        <authorList>
            <person name="Qin G."/>
            <person name="Xu C."/>
            <person name="Ming R."/>
            <person name="Tang H."/>
            <person name="Guyot R."/>
            <person name="Kramer E.M."/>
            <person name="Hu Y."/>
            <person name="Yi X."/>
            <person name="Qi Y."/>
            <person name="Xu X."/>
            <person name="Gao Z."/>
            <person name="Pan H."/>
            <person name="Jian J."/>
            <person name="Tian Y."/>
            <person name="Yue Z."/>
            <person name="Xu Y."/>
        </authorList>
    </citation>
    <scope>NUCLEOTIDE SEQUENCE [LARGE SCALE GENOMIC DNA]</scope>
    <source>
        <strain evidence="11">cv. Dabenzi</strain>
    </source>
</reference>
<dbReference type="PANTHER" id="PTHR32285:SF30">
    <property type="entry name" value="PROTEIN TRICHOME BIREFRINGENCE-LIKE 42"/>
    <property type="match status" value="1"/>
</dbReference>
<dbReference type="InterPro" id="IPR025846">
    <property type="entry name" value="TBL_N"/>
</dbReference>
<evidence type="ECO:0000256" key="6">
    <source>
        <dbReference type="ARBA" id="ARBA00023136"/>
    </source>
</evidence>
<keyword evidence="4" id="KW-0735">Signal-anchor</keyword>
<name>A0A218XVA2_PUNGR</name>
<organism evidence="10 11">
    <name type="scientific">Punica granatum</name>
    <name type="common">Pomegranate</name>
    <dbReference type="NCBI Taxonomy" id="22663"/>
    <lineage>
        <taxon>Eukaryota</taxon>
        <taxon>Viridiplantae</taxon>
        <taxon>Streptophyta</taxon>
        <taxon>Embryophyta</taxon>
        <taxon>Tracheophyta</taxon>
        <taxon>Spermatophyta</taxon>
        <taxon>Magnoliopsida</taxon>
        <taxon>eudicotyledons</taxon>
        <taxon>Gunneridae</taxon>
        <taxon>Pentapetalae</taxon>
        <taxon>rosids</taxon>
        <taxon>malvids</taxon>
        <taxon>Myrtales</taxon>
        <taxon>Lythraceae</taxon>
        <taxon>Punica</taxon>
    </lineage>
</organism>
<evidence type="ECO:0000259" key="9">
    <source>
        <dbReference type="Pfam" id="PF14416"/>
    </source>
</evidence>
<feature type="domain" description="Trichome birefringence-like N-terminal" evidence="9">
    <location>
        <begin position="44"/>
        <end position="96"/>
    </location>
</feature>
<keyword evidence="6" id="KW-0472">Membrane</keyword>
<keyword evidence="5" id="KW-1133">Transmembrane helix</keyword>
<sequence length="317" mass="35395">MSYCKNQKIIPVLVLLVPIFISQLAAAYANANGNAVFHDKYMKGCDLFKGSWVYDDSVPTYNSTVCPFLDQGFDCQRNGRPDHDYLKYRWQPEGCNIPSFNGRDFLERHKGKKIMFVGDSLTNNMWQSFTCMLHSSVPAAKYTISHAGTSTPAVTFSFPDYGVSVISLTNRFLVDIVSAKEGRVLKLDSLTTGDQWKGMDYLIFNTYHWWFHTGSLQTAEDWKGNGTKGCQGETQPVLGSTYPSPGLPGKSIIEGVLNLMVNPPHFLDVTLLTQLRKDGHPSIYAGKGSGFLDCSHWCLAGVPDAWNQLLYASLMRM</sequence>
<dbReference type="GO" id="GO:0005794">
    <property type="term" value="C:Golgi apparatus"/>
    <property type="evidence" value="ECO:0007669"/>
    <property type="project" value="TreeGrafter"/>
</dbReference>
<dbReference type="AlphaFoldDB" id="A0A218XVA2"/>
<evidence type="ECO:0000259" key="8">
    <source>
        <dbReference type="Pfam" id="PF13839"/>
    </source>
</evidence>
<evidence type="ECO:0000256" key="5">
    <source>
        <dbReference type="ARBA" id="ARBA00022989"/>
    </source>
</evidence>
<comment type="similarity">
    <text evidence="2">Belongs to the PC-esterase family. TBL subfamily.</text>
</comment>
<dbReference type="Pfam" id="PF14416">
    <property type="entry name" value="PMR5N"/>
    <property type="match status" value="1"/>
</dbReference>
<evidence type="ECO:0000256" key="7">
    <source>
        <dbReference type="SAM" id="SignalP"/>
    </source>
</evidence>
<dbReference type="Proteomes" id="UP000197138">
    <property type="component" value="Unassembled WGS sequence"/>
</dbReference>
<dbReference type="GO" id="GO:0016020">
    <property type="term" value="C:membrane"/>
    <property type="evidence" value="ECO:0007669"/>
    <property type="project" value="UniProtKB-SubCell"/>
</dbReference>
<dbReference type="InterPro" id="IPR029962">
    <property type="entry name" value="TBL"/>
</dbReference>
<evidence type="ECO:0000256" key="1">
    <source>
        <dbReference type="ARBA" id="ARBA00004167"/>
    </source>
</evidence>